<dbReference type="Gene3D" id="3.80.10.10">
    <property type="entry name" value="Ribonuclease Inhibitor"/>
    <property type="match status" value="1"/>
</dbReference>
<dbReference type="InterPro" id="IPR032675">
    <property type="entry name" value="LRR_dom_sf"/>
</dbReference>
<dbReference type="AlphaFoldDB" id="A0AAN8WQH7"/>
<organism evidence="1 2">
    <name type="scientific">Halocaridina rubra</name>
    <name type="common">Hawaiian red shrimp</name>
    <dbReference type="NCBI Taxonomy" id="373956"/>
    <lineage>
        <taxon>Eukaryota</taxon>
        <taxon>Metazoa</taxon>
        <taxon>Ecdysozoa</taxon>
        <taxon>Arthropoda</taxon>
        <taxon>Crustacea</taxon>
        <taxon>Multicrustacea</taxon>
        <taxon>Malacostraca</taxon>
        <taxon>Eumalacostraca</taxon>
        <taxon>Eucarida</taxon>
        <taxon>Decapoda</taxon>
        <taxon>Pleocyemata</taxon>
        <taxon>Caridea</taxon>
        <taxon>Atyoidea</taxon>
        <taxon>Atyidae</taxon>
        <taxon>Halocaridina</taxon>
    </lineage>
</organism>
<reference evidence="1 2" key="1">
    <citation type="submission" date="2023-11" db="EMBL/GenBank/DDBJ databases">
        <title>Halocaridina rubra genome assembly.</title>
        <authorList>
            <person name="Smith C."/>
        </authorList>
    </citation>
    <scope>NUCLEOTIDE SEQUENCE [LARGE SCALE GENOMIC DNA]</scope>
    <source>
        <strain evidence="1">EP-1</strain>
        <tissue evidence="1">Whole</tissue>
    </source>
</reference>
<feature type="non-terminal residue" evidence="1">
    <location>
        <position position="1"/>
    </location>
</feature>
<accession>A0AAN8WQH7</accession>
<sequence>DEATAIRYFRDLLSNWKVIDLNLASCTIDTGFGMALTSPLCPLPIVLPIQTPVRSWSCIKTLRLPNVKLKESPAVEQRGHLLLPLLRYCPSLTVLDLSASDNQQICLDDNSLRTFFQRLGTDFKKLRELTMCNWELRFKQYEETCSEIGSLVKSCAELRTLVLDKVSEVRSGLSISTPCKKTFLHQLVNNLPRLAELSLCCYRIDNYEFDRDSASHLGQCFHDHWCSSTKFKLKFFGLTHEVESSLLESLKKDNFSVVTSSGYPLEITVKKRYILSA</sequence>
<keyword evidence="2" id="KW-1185">Reference proteome</keyword>
<evidence type="ECO:0000313" key="1">
    <source>
        <dbReference type="EMBL" id="KAK7065594.1"/>
    </source>
</evidence>
<dbReference type="SUPFAM" id="SSF52047">
    <property type="entry name" value="RNI-like"/>
    <property type="match status" value="1"/>
</dbReference>
<gene>
    <name evidence="1" type="ORF">SK128_020416</name>
</gene>
<dbReference type="Proteomes" id="UP001381693">
    <property type="component" value="Unassembled WGS sequence"/>
</dbReference>
<dbReference type="EMBL" id="JAXCGZ010020467">
    <property type="protein sequence ID" value="KAK7065594.1"/>
    <property type="molecule type" value="Genomic_DNA"/>
</dbReference>
<protein>
    <submittedName>
        <fullName evidence="1">Uncharacterized protein</fullName>
    </submittedName>
</protein>
<evidence type="ECO:0000313" key="2">
    <source>
        <dbReference type="Proteomes" id="UP001381693"/>
    </source>
</evidence>
<name>A0AAN8WQH7_HALRR</name>
<proteinExistence type="predicted"/>
<comment type="caution">
    <text evidence="1">The sequence shown here is derived from an EMBL/GenBank/DDBJ whole genome shotgun (WGS) entry which is preliminary data.</text>
</comment>